<dbReference type="InterPro" id="IPR052026">
    <property type="entry name" value="ExeA_AAA_ATPase_DNA-bind"/>
</dbReference>
<dbReference type="PANTHER" id="PTHR35894">
    <property type="entry name" value="GENERAL SECRETION PATHWAY PROTEIN A-RELATED"/>
    <property type="match status" value="1"/>
</dbReference>
<proteinExistence type="predicted"/>
<dbReference type="RefSeq" id="WP_144302859.1">
    <property type="nucleotide sequence ID" value="NZ_QMIE01000007.1"/>
</dbReference>
<keyword evidence="4" id="KW-1185">Reference proteome</keyword>
<sequence>MKYYEILNFQDEPFSNSPDPDFFYESPKHLECLNRLEIALRLKRGLNVVLGDVGTGKTTLCRRLLRALTEDEAIDAHLLLDPDFDNPRDLLLVLCEMLEGETPEAGLTEWSLKERVKNSLFKRGVDENKTTVLIIDEGQKIHDRCMELLRELLNYETNDAKLLQIVIFAQLEFEPIIRRYPNFADRINDLIRLGPLDFAHTRELIDYRINLAKVHMSRTPLFTRGGYWAMYGATRGYPRKIVKLAHKVFLTLILNNDHRATWALVRSVSRENYLAENAKLPAARTEIGASKSLFAPSRTSSAKISTPDADGDDIEGARHPWAAGLAVALLVMLVAVRAETPSNAPLIVGNAANLEAVAEPVVDAPKIETPKSPPRESIFTAAGSRNDSDASSRSGLGVHYRAEIIARNVIPGNSRPQHIPAAPPETLGAVTVAEDVPLAALVRRIYGRAGDDLVALVVAANDSLDTDSVVPSGASVIFPVARGATLTPDQADTGYVVQVGRYETLNAAYDAISAYGGAGQDAPGMAILPQWSGEGGLVFFLVHATKYSDESEALRAMRSRGHAEARTPEILASWEKDAVLLADLGAWKPQQQPETTAKDLFPPPGPIDE</sequence>
<feature type="compositionally biased region" description="Polar residues" evidence="1">
    <location>
        <begin position="383"/>
        <end position="394"/>
    </location>
</feature>
<dbReference type="EMBL" id="QMIE01000007">
    <property type="protein sequence ID" value="TVM17281.1"/>
    <property type="molecule type" value="Genomic_DNA"/>
</dbReference>
<dbReference type="GO" id="GO:0016887">
    <property type="term" value="F:ATP hydrolysis activity"/>
    <property type="evidence" value="ECO:0007669"/>
    <property type="project" value="InterPro"/>
</dbReference>
<reference evidence="3 4" key="1">
    <citation type="submission" date="2018-06" db="EMBL/GenBank/DDBJ databases">
        <title>Complete genome of Desulfovibrio indonesiensis P37SLT.</title>
        <authorList>
            <person name="Crispim J.S."/>
            <person name="Vidigal P.M.P."/>
            <person name="Silva L.C.F."/>
            <person name="Laguardia C.N."/>
            <person name="Araujo L.C."/>
            <person name="Dias R.S."/>
            <person name="Sousa M.P."/>
            <person name="Paula S.O."/>
            <person name="Silva C."/>
        </authorList>
    </citation>
    <scope>NUCLEOTIDE SEQUENCE [LARGE SCALE GENOMIC DNA]</scope>
    <source>
        <strain evidence="3 4">P37SLT</strain>
    </source>
</reference>
<dbReference type="AlphaFoldDB" id="A0A7M3MEN6"/>
<feature type="region of interest" description="Disordered" evidence="1">
    <location>
        <begin position="587"/>
        <end position="609"/>
    </location>
</feature>
<name>A0A7M3MEN6_9BACT</name>
<dbReference type="Pfam" id="PF13401">
    <property type="entry name" value="AAA_22"/>
    <property type="match status" value="1"/>
</dbReference>
<dbReference type="CDD" id="cd00009">
    <property type="entry name" value="AAA"/>
    <property type="match status" value="1"/>
</dbReference>
<dbReference type="PANTHER" id="PTHR35894:SF1">
    <property type="entry name" value="PHOSPHORIBULOKINASE _ URIDINE KINASE FAMILY"/>
    <property type="match status" value="1"/>
</dbReference>
<dbReference type="InterPro" id="IPR049945">
    <property type="entry name" value="AAA_22"/>
</dbReference>
<feature type="domain" description="ORC1/DEAH AAA+ ATPase" evidence="2">
    <location>
        <begin position="44"/>
        <end position="176"/>
    </location>
</feature>
<dbReference type="Gene3D" id="3.40.50.300">
    <property type="entry name" value="P-loop containing nucleotide triphosphate hydrolases"/>
    <property type="match status" value="1"/>
</dbReference>
<accession>A0A7M3MEN6</accession>
<evidence type="ECO:0000313" key="3">
    <source>
        <dbReference type="EMBL" id="TVM17281.1"/>
    </source>
</evidence>
<evidence type="ECO:0000259" key="2">
    <source>
        <dbReference type="Pfam" id="PF13401"/>
    </source>
</evidence>
<dbReference type="SUPFAM" id="SSF52540">
    <property type="entry name" value="P-loop containing nucleoside triphosphate hydrolases"/>
    <property type="match status" value="1"/>
</dbReference>
<protein>
    <recommendedName>
        <fullName evidence="2">ORC1/DEAH AAA+ ATPase domain-containing protein</fullName>
    </recommendedName>
</protein>
<dbReference type="OrthoDB" id="5416002at2"/>
<dbReference type="Proteomes" id="UP000448292">
    <property type="component" value="Unassembled WGS sequence"/>
</dbReference>
<evidence type="ECO:0000313" key="4">
    <source>
        <dbReference type="Proteomes" id="UP000448292"/>
    </source>
</evidence>
<dbReference type="InterPro" id="IPR027417">
    <property type="entry name" value="P-loop_NTPase"/>
</dbReference>
<feature type="region of interest" description="Disordered" evidence="1">
    <location>
        <begin position="365"/>
        <end position="394"/>
    </location>
</feature>
<comment type="caution">
    <text evidence="3">The sequence shown here is derived from an EMBL/GenBank/DDBJ whole genome shotgun (WGS) entry which is preliminary data.</text>
</comment>
<organism evidence="3 4">
    <name type="scientific">Oceanidesulfovibrio indonesiensis</name>
    <dbReference type="NCBI Taxonomy" id="54767"/>
    <lineage>
        <taxon>Bacteria</taxon>
        <taxon>Pseudomonadati</taxon>
        <taxon>Thermodesulfobacteriota</taxon>
        <taxon>Desulfovibrionia</taxon>
        <taxon>Desulfovibrionales</taxon>
        <taxon>Desulfovibrionaceae</taxon>
        <taxon>Oceanidesulfovibrio</taxon>
    </lineage>
</organism>
<evidence type="ECO:0000256" key="1">
    <source>
        <dbReference type="SAM" id="MobiDB-lite"/>
    </source>
</evidence>
<gene>
    <name evidence="3" type="ORF">DPQ33_08835</name>
</gene>